<protein>
    <submittedName>
        <fullName evidence="2">Uncharacterized protein</fullName>
    </submittedName>
</protein>
<proteinExistence type="predicted"/>
<dbReference type="EMBL" id="VEVO01000004">
    <property type="protein sequence ID" value="KAF0042940.1"/>
    <property type="molecule type" value="Genomic_DNA"/>
</dbReference>
<feature type="region of interest" description="Disordered" evidence="1">
    <location>
        <begin position="149"/>
        <end position="230"/>
    </location>
</feature>
<dbReference type="AlphaFoldDB" id="A0A6A4TGN8"/>
<feature type="compositionally biased region" description="Basic and acidic residues" evidence="1">
    <location>
        <begin position="211"/>
        <end position="220"/>
    </location>
</feature>
<evidence type="ECO:0000313" key="2">
    <source>
        <dbReference type="EMBL" id="KAF0042940.1"/>
    </source>
</evidence>
<accession>A0A6A4TGN8</accession>
<comment type="caution">
    <text evidence="2">The sequence shown here is derived from an EMBL/GenBank/DDBJ whole genome shotgun (WGS) entry which is preliminary data.</text>
</comment>
<organism evidence="2 3">
    <name type="scientific">Scophthalmus maximus</name>
    <name type="common">Turbot</name>
    <name type="synonym">Psetta maxima</name>
    <dbReference type="NCBI Taxonomy" id="52904"/>
    <lineage>
        <taxon>Eukaryota</taxon>
        <taxon>Metazoa</taxon>
        <taxon>Chordata</taxon>
        <taxon>Craniata</taxon>
        <taxon>Vertebrata</taxon>
        <taxon>Euteleostomi</taxon>
        <taxon>Actinopterygii</taxon>
        <taxon>Neopterygii</taxon>
        <taxon>Teleostei</taxon>
        <taxon>Neoteleostei</taxon>
        <taxon>Acanthomorphata</taxon>
        <taxon>Carangaria</taxon>
        <taxon>Pleuronectiformes</taxon>
        <taxon>Pleuronectoidei</taxon>
        <taxon>Scophthalmidae</taxon>
        <taxon>Scophthalmus</taxon>
    </lineage>
</organism>
<feature type="compositionally biased region" description="Basic and acidic residues" evidence="1">
    <location>
        <begin position="153"/>
        <end position="164"/>
    </location>
</feature>
<name>A0A6A4TGN8_SCOMX</name>
<feature type="compositionally biased region" description="Acidic residues" evidence="1">
    <location>
        <begin position="221"/>
        <end position="230"/>
    </location>
</feature>
<reference evidence="2 3" key="1">
    <citation type="submission" date="2019-06" db="EMBL/GenBank/DDBJ databases">
        <title>Draft genomes of female and male turbot (Scophthalmus maximus).</title>
        <authorList>
            <person name="Xu H."/>
            <person name="Xu X.-W."/>
            <person name="Shao C."/>
            <person name="Chen S."/>
        </authorList>
    </citation>
    <scope>NUCLEOTIDE SEQUENCE [LARGE SCALE GENOMIC DNA]</scope>
    <source>
        <strain evidence="2">Ysfricsl-2016a</strain>
        <tissue evidence="2">Blood</tissue>
    </source>
</reference>
<dbReference type="Proteomes" id="UP000438429">
    <property type="component" value="Unassembled WGS sequence"/>
</dbReference>
<sequence>MQHGPQRDFILDSYQQICHGNGHGNVDNLEWNDLFTSEVYASAASSHTVCIRKCWQSEQSRTFAAPLEHLALKALFVHRRYLSNSNKIDGAKPMPLMNNTHWIKVIVWWLDQSKCVASRCKPIGRLCHLQHRYAYTATHADRADIQAFNRRGRVPDGEPVDIHRMKSRLGAPDFTSGRGEAGNGKDAFHDSETECTQNDSGEDSDATTQSEKSHKDVEGVEEKEEENFNI</sequence>
<evidence type="ECO:0000313" key="3">
    <source>
        <dbReference type="Proteomes" id="UP000438429"/>
    </source>
</evidence>
<gene>
    <name evidence="2" type="ORF">F2P81_004277</name>
</gene>
<evidence type="ECO:0000256" key="1">
    <source>
        <dbReference type="SAM" id="MobiDB-lite"/>
    </source>
</evidence>